<feature type="modified residue" description="4-aspartylphosphate" evidence="2">
    <location>
        <position position="70"/>
    </location>
</feature>
<proteinExistence type="predicted"/>
<dbReference type="EMBL" id="CP084930">
    <property type="protein sequence ID" value="USI74100.1"/>
    <property type="molecule type" value="Genomic_DNA"/>
</dbReference>
<dbReference type="SMART" id="SM00448">
    <property type="entry name" value="REC"/>
    <property type="match status" value="1"/>
</dbReference>
<dbReference type="InterPro" id="IPR011006">
    <property type="entry name" value="CheY-like_superfamily"/>
</dbReference>
<dbReference type="Gene3D" id="3.40.50.2300">
    <property type="match status" value="1"/>
</dbReference>
<sequence>MSSNSPSTMADPEGEGPSLRLLIVEDEALVAMLIEDALTLHGHQVVAIADTAAEAIEIGRRERPDLALCDVKLADGDSGIAAAEALAGLGIACLFLSGNCPPSGGDPRIIGCLPKPFHTATVGQAVRAAHAIACGDVAPRLPTGMVVYGAARG</sequence>
<dbReference type="InterPro" id="IPR001789">
    <property type="entry name" value="Sig_transdc_resp-reg_receiver"/>
</dbReference>
<name>A0ABY4XB36_9SPHN</name>
<dbReference type="PANTHER" id="PTHR44591">
    <property type="entry name" value="STRESS RESPONSE REGULATOR PROTEIN 1"/>
    <property type="match status" value="1"/>
</dbReference>
<dbReference type="Pfam" id="PF00072">
    <property type="entry name" value="Response_reg"/>
    <property type="match status" value="1"/>
</dbReference>
<dbReference type="SUPFAM" id="SSF52172">
    <property type="entry name" value="CheY-like"/>
    <property type="match status" value="1"/>
</dbReference>
<dbReference type="Proteomes" id="UP001056937">
    <property type="component" value="Chromosome 1"/>
</dbReference>
<evidence type="ECO:0000313" key="5">
    <source>
        <dbReference type="Proteomes" id="UP001056937"/>
    </source>
</evidence>
<gene>
    <name evidence="4" type="ORF">LHA26_06465</name>
</gene>
<evidence type="ECO:0000259" key="3">
    <source>
        <dbReference type="PROSITE" id="PS50110"/>
    </source>
</evidence>
<dbReference type="InterPro" id="IPR050595">
    <property type="entry name" value="Bact_response_regulator"/>
</dbReference>
<dbReference type="PROSITE" id="PS50110">
    <property type="entry name" value="RESPONSE_REGULATORY"/>
    <property type="match status" value="1"/>
</dbReference>
<protein>
    <submittedName>
        <fullName evidence="4">Response regulator</fullName>
    </submittedName>
</protein>
<reference evidence="4" key="1">
    <citation type="journal article" date="2022" name="Toxins">
        <title>Genomic Analysis of Sphingopyxis sp. USTB-05 for Biodegrading Cyanobacterial Hepatotoxins.</title>
        <authorList>
            <person name="Liu C."/>
            <person name="Xu Q."/>
            <person name="Zhao Z."/>
            <person name="Zhang H."/>
            <person name="Liu X."/>
            <person name="Yin C."/>
            <person name="Liu Y."/>
            <person name="Yan H."/>
        </authorList>
    </citation>
    <scope>NUCLEOTIDE SEQUENCE</scope>
    <source>
        <strain evidence="4">NBD5</strain>
    </source>
</reference>
<evidence type="ECO:0000313" key="4">
    <source>
        <dbReference type="EMBL" id="USI74100.1"/>
    </source>
</evidence>
<accession>A0ABY4XB36</accession>
<dbReference type="PANTHER" id="PTHR44591:SF3">
    <property type="entry name" value="RESPONSE REGULATORY DOMAIN-CONTAINING PROTEIN"/>
    <property type="match status" value="1"/>
</dbReference>
<feature type="domain" description="Response regulatory" evidence="3">
    <location>
        <begin position="20"/>
        <end position="130"/>
    </location>
</feature>
<evidence type="ECO:0000256" key="2">
    <source>
        <dbReference type="PROSITE-ProRule" id="PRU00169"/>
    </source>
</evidence>
<dbReference type="RefSeq" id="WP_252167906.1">
    <property type="nucleotide sequence ID" value="NZ_CP084930.1"/>
</dbReference>
<keyword evidence="1 2" id="KW-0597">Phosphoprotein</keyword>
<keyword evidence="5" id="KW-1185">Reference proteome</keyword>
<evidence type="ECO:0000256" key="1">
    <source>
        <dbReference type="ARBA" id="ARBA00022553"/>
    </source>
</evidence>
<organism evidence="4 5">
    <name type="scientific">Sphingomonas morindae</name>
    <dbReference type="NCBI Taxonomy" id="1541170"/>
    <lineage>
        <taxon>Bacteria</taxon>
        <taxon>Pseudomonadati</taxon>
        <taxon>Pseudomonadota</taxon>
        <taxon>Alphaproteobacteria</taxon>
        <taxon>Sphingomonadales</taxon>
        <taxon>Sphingomonadaceae</taxon>
        <taxon>Sphingomonas</taxon>
    </lineage>
</organism>